<dbReference type="Pfam" id="PF10399">
    <property type="entry name" value="UCR_Fe-S_N"/>
    <property type="match status" value="1"/>
</dbReference>
<evidence type="ECO:0000256" key="16">
    <source>
        <dbReference type="ARBA" id="ARBA00023014"/>
    </source>
</evidence>
<sequence length="203" mass="21929">MESRMSEAKQRVGETGKAERRDFLYYATAATGTIATGAAIWPLIDSMNPSADVISQSTITVDLTGVAVGTRITVKWAGKPVFIWRRSPETIAWARATSLDDLVDRIDYTDENPNNAQDMPALDVNRSADEAGEWLIVIGICTHLGCVPVGQDGSSVGDFGGWFCPCHGSHYDRSGRIRKGPAPRNLDIPPYSLGSDLMLTIGA</sequence>
<gene>
    <name evidence="23" type="primary">petA</name>
    <name evidence="23" type="ORF">DC366_18825</name>
</gene>
<evidence type="ECO:0000256" key="21">
    <source>
        <dbReference type="RuleBase" id="RU004497"/>
    </source>
</evidence>
<comment type="similarity">
    <text evidence="3">Belongs to the Rieske iron-sulfur protein family.</text>
</comment>
<evidence type="ECO:0000313" key="24">
    <source>
        <dbReference type="Proteomes" id="UP000244446"/>
    </source>
</evidence>
<dbReference type="InterPro" id="IPR036922">
    <property type="entry name" value="Rieske_2Fe-2S_sf"/>
</dbReference>
<keyword evidence="12" id="KW-1278">Translocase</keyword>
<keyword evidence="8" id="KW-1003">Cell membrane</keyword>
<evidence type="ECO:0000256" key="4">
    <source>
        <dbReference type="ARBA" id="ARBA00011649"/>
    </source>
</evidence>
<evidence type="ECO:0000256" key="15">
    <source>
        <dbReference type="ARBA" id="ARBA00023004"/>
    </source>
</evidence>
<dbReference type="InterPro" id="IPR014349">
    <property type="entry name" value="Rieske_Fe-S_prot"/>
</dbReference>
<dbReference type="CDD" id="cd03470">
    <property type="entry name" value="Rieske_cytochrome_bc1"/>
    <property type="match status" value="1"/>
</dbReference>
<keyword evidence="7 20" id="KW-0813">Transport</keyword>
<dbReference type="SUPFAM" id="SSF50022">
    <property type="entry name" value="ISP domain"/>
    <property type="match status" value="1"/>
</dbReference>
<dbReference type="InterPro" id="IPR019546">
    <property type="entry name" value="TAT_signal_bac_arc"/>
</dbReference>
<dbReference type="Proteomes" id="UP000244446">
    <property type="component" value="Unassembled WGS sequence"/>
</dbReference>
<dbReference type="NCBIfam" id="TIGR01416">
    <property type="entry name" value="Rieske_proteo"/>
    <property type="match status" value="1"/>
</dbReference>
<protein>
    <recommendedName>
        <fullName evidence="6 20">Ubiquinol-cytochrome c reductase iron-sulfur subunit</fullName>
        <ecNumber evidence="5 20">7.1.1.8</ecNumber>
    </recommendedName>
</protein>
<dbReference type="InterPro" id="IPR005805">
    <property type="entry name" value="Rieske_Fe-S_prot_C"/>
</dbReference>
<feature type="domain" description="Rieske" evidence="22">
    <location>
        <begin position="103"/>
        <end position="200"/>
    </location>
</feature>
<keyword evidence="18" id="KW-1015">Disulfide bond</keyword>
<evidence type="ECO:0000256" key="20">
    <source>
        <dbReference type="RuleBase" id="RU004494"/>
    </source>
</evidence>
<dbReference type="InterPro" id="IPR017941">
    <property type="entry name" value="Rieske_2Fe-2S"/>
</dbReference>
<keyword evidence="10" id="KW-0001">2Fe-2S</keyword>
<evidence type="ECO:0000259" key="22">
    <source>
        <dbReference type="PROSITE" id="PS51296"/>
    </source>
</evidence>
<evidence type="ECO:0000256" key="13">
    <source>
        <dbReference type="ARBA" id="ARBA00022982"/>
    </source>
</evidence>
<organism evidence="23 24">
    <name type="scientific">Pelagivirga sediminicola</name>
    <dbReference type="NCBI Taxonomy" id="2170575"/>
    <lineage>
        <taxon>Bacteria</taxon>
        <taxon>Pseudomonadati</taxon>
        <taxon>Pseudomonadota</taxon>
        <taxon>Alphaproteobacteria</taxon>
        <taxon>Rhodobacterales</taxon>
        <taxon>Paracoccaceae</taxon>
        <taxon>Pelagivirga</taxon>
    </lineage>
</organism>
<evidence type="ECO:0000313" key="23">
    <source>
        <dbReference type="EMBL" id="PVA08517.1"/>
    </source>
</evidence>
<evidence type="ECO:0000256" key="14">
    <source>
        <dbReference type="ARBA" id="ARBA00022989"/>
    </source>
</evidence>
<keyword evidence="24" id="KW-1185">Reference proteome</keyword>
<name>A0A2T7G278_9RHOB</name>
<evidence type="ECO:0000256" key="2">
    <source>
        <dbReference type="ARBA" id="ARBA00004162"/>
    </source>
</evidence>
<dbReference type="GO" id="GO:0046872">
    <property type="term" value="F:metal ion binding"/>
    <property type="evidence" value="ECO:0007669"/>
    <property type="project" value="UniProtKB-KW"/>
</dbReference>
<evidence type="ECO:0000256" key="17">
    <source>
        <dbReference type="ARBA" id="ARBA00023136"/>
    </source>
</evidence>
<dbReference type="InterPro" id="IPR006317">
    <property type="entry name" value="Ubiquinol_cyt_c_Rdtase_Fe-S-su"/>
</dbReference>
<evidence type="ECO:0000256" key="8">
    <source>
        <dbReference type="ARBA" id="ARBA00022475"/>
    </source>
</evidence>
<evidence type="ECO:0000256" key="11">
    <source>
        <dbReference type="ARBA" id="ARBA00022723"/>
    </source>
</evidence>
<dbReference type="GO" id="GO:0051537">
    <property type="term" value="F:2 iron, 2 sulfur cluster binding"/>
    <property type="evidence" value="ECO:0007669"/>
    <property type="project" value="UniProtKB-KW"/>
</dbReference>
<dbReference type="AlphaFoldDB" id="A0A2T7G278"/>
<dbReference type="Pfam" id="PF00355">
    <property type="entry name" value="Rieske"/>
    <property type="match status" value="1"/>
</dbReference>
<dbReference type="PROSITE" id="PS51296">
    <property type="entry name" value="RIESKE"/>
    <property type="match status" value="1"/>
</dbReference>
<comment type="cofactor">
    <cofactor evidence="20">
        <name>[2Fe-2S] cluster</name>
        <dbReference type="ChEBI" id="CHEBI:190135"/>
    </cofactor>
    <text evidence="20">Binds 1 [2Fe-2S] cluster per subunit.</text>
</comment>
<dbReference type="PRINTS" id="PR00162">
    <property type="entry name" value="RIESKE"/>
</dbReference>
<dbReference type="Gene3D" id="1.20.5.510">
    <property type="entry name" value="Single helix bin"/>
    <property type="match status" value="1"/>
</dbReference>
<dbReference type="NCBIfam" id="TIGR01409">
    <property type="entry name" value="TAT_signal_seq"/>
    <property type="match status" value="1"/>
</dbReference>
<keyword evidence="9 20" id="KW-0812">Transmembrane</keyword>
<evidence type="ECO:0000256" key="3">
    <source>
        <dbReference type="ARBA" id="ARBA00010651"/>
    </source>
</evidence>
<keyword evidence="16" id="KW-0411">Iron-sulfur</keyword>
<dbReference type="EMBL" id="QCYH01000032">
    <property type="protein sequence ID" value="PVA08517.1"/>
    <property type="molecule type" value="Genomic_DNA"/>
</dbReference>
<keyword evidence="11" id="KW-0479">Metal-binding</keyword>
<evidence type="ECO:0000256" key="9">
    <source>
        <dbReference type="ARBA" id="ARBA00022692"/>
    </source>
</evidence>
<dbReference type="Gene3D" id="2.102.10.10">
    <property type="entry name" value="Rieske [2Fe-2S] iron-sulphur domain"/>
    <property type="match status" value="1"/>
</dbReference>
<dbReference type="PANTHER" id="PTHR10134">
    <property type="entry name" value="CYTOCHROME B-C1 COMPLEX SUBUNIT RIESKE, MITOCHONDRIAL"/>
    <property type="match status" value="1"/>
</dbReference>
<keyword evidence="13 20" id="KW-0249">Electron transport</keyword>
<comment type="function">
    <text evidence="1">Component of the ubiquinol-cytochrome c reductase complex (complex III or cytochrome b-c1 complex), which is a respiratory chain that generates an electrochemical potential coupled to ATP synthesis.</text>
</comment>
<evidence type="ECO:0000256" key="1">
    <source>
        <dbReference type="ARBA" id="ARBA00002444"/>
    </source>
</evidence>
<evidence type="ECO:0000256" key="10">
    <source>
        <dbReference type="ARBA" id="ARBA00022714"/>
    </source>
</evidence>
<accession>A0A2T7G278</accession>
<comment type="catalytic activity">
    <reaction evidence="19 20">
        <text>a quinol + 2 Fe(III)-[cytochrome c](out) = a quinone + 2 Fe(II)-[cytochrome c](out) + 2 H(+)(out)</text>
        <dbReference type="Rhea" id="RHEA:11484"/>
        <dbReference type="Rhea" id="RHEA-COMP:10350"/>
        <dbReference type="Rhea" id="RHEA-COMP:14399"/>
        <dbReference type="ChEBI" id="CHEBI:15378"/>
        <dbReference type="ChEBI" id="CHEBI:24646"/>
        <dbReference type="ChEBI" id="CHEBI:29033"/>
        <dbReference type="ChEBI" id="CHEBI:29034"/>
        <dbReference type="ChEBI" id="CHEBI:132124"/>
        <dbReference type="EC" id="7.1.1.8"/>
    </reaction>
</comment>
<evidence type="ECO:0000256" key="19">
    <source>
        <dbReference type="ARBA" id="ARBA00029351"/>
    </source>
</evidence>
<reference evidence="23 24" key="1">
    <citation type="submission" date="2018-04" db="EMBL/GenBank/DDBJ databases">
        <title>Pelagivirga bohaiensis gen. nov., sp. nov., a bacterium isolated from the Bohai Sea.</title>
        <authorList>
            <person name="Ji X."/>
        </authorList>
    </citation>
    <scope>NUCLEOTIDE SEQUENCE [LARGE SCALE GENOMIC DNA]</scope>
    <source>
        <strain evidence="23 24">BH-SD19</strain>
    </source>
</reference>
<keyword evidence="14 20" id="KW-1133">Transmembrane helix</keyword>
<keyword evidence="15" id="KW-0408">Iron</keyword>
<evidence type="ECO:0000256" key="12">
    <source>
        <dbReference type="ARBA" id="ARBA00022967"/>
    </source>
</evidence>
<dbReference type="EC" id="7.1.1.8" evidence="5 20"/>
<comment type="subcellular location">
    <subcellularLocation>
        <location evidence="2">Cell membrane</location>
        <topology evidence="2">Single-pass membrane protein</topology>
    </subcellularLocation>
</comment>
<dbReference type="GO" id="GO:0005886">
    <property type="term" value="C:plasma membrane"/>
    <property type="evidence" value="ECO:0007669"/>
    <property type="project" value="UniProtKB-SubCell"/>
</dbReference>
<proteinExistence type="inferred from homology"/>
<evidence type="ECO:0000256" key="5">
    <source>
        <dbReference type="ARBA" id="ARBA00012951"/>
    </source>
</evidence>
<feature type="transmembrane region" description="Helical" evidence="20">
    <location>
        <begin position="23"/>
        <end position="44"/>
    </location>
</feature>
<comment type="miscellaneous">
    <text evidence="20">The Rieske protein is a high potential 2Fe-2S protein.</text>
</comment>
<evidence type="ECO:0000256" key="7">
    <source>
        <dbReference type="ARBA" id="ARBA00022448"/>
    </source>
</evidence>
<comment type="caution">
    <text evidence="23">The sequence shown here is derived from an EMBL/GenBank/DDBJ whole genome shotgun (WGS) entry which is preliminary data.</text>
</comment>
<dbReference type="OrthoDB" id="9767869at2"/>
<dbReference type="FunFam" id="2.102.10.10:FF:000001">
    <property type="entry name" value="Cytochrome b-c1 complex subunit Rieske, mitochondrial"/>
    <property type="match status" value="1"/>
</dbReference>
<evidence type="ECO:0000256" key="6">
    <source>
        <dbReference type="ARBA" id="ARBA00019816"/>
    </source>
</evidence>
<dbReference type="InterPro" id="IPR019470">
    <property type="entry name" value="Ubiq_cytC_Rdtase_Fe-S_su_TAT"/>
</dbReference>
<comment type="subunit">
    <text evidence="4 21">The main subunits of complex b-c1 are: cytochrome b, cytochrome c1 and the Rieske protein.</text>
</comment>
<keyword evidence="17 20" id="KW-0472">Membrane</keyword>
<evidence type="ECO:0000256" key="18">
    <source>
        <dbReference type="ARBA" id="ARBA00023157"/>
    </source>
</evidence>
<dbReference type="GO" id="GO:0008121">
    <property type="term" value="F:quinol-cytochrome-c reductase activity"/>
    <property type="evidence" value="ECO:0007669"/>
    <property type="project" value="UniProtKB-EC"/>
</dbReference>